<evidence type="ECO:0000259" key="5">
    <source>
        <dbReference type="Pfam" id="PF00931"/>
    </source>
</evidence>
<dbReference type="Gramene" id="TraesROB_scaffold_065924_01G000100.1">
    <property type="protein sequence ID" value="TraesROB_scaffold_065924_01G000100.1"/>
    <property type="gene ID" value="TraesROB_scaffold_065924_01G000100"/>
</dbReference>
<dbReference type="RefSeq" id="XP_044427204.1">
    <property type="nucleotide sequence ID" value="XM_044571269.1"/>
</dbReference>
<keyword evidence="2" id="KW-0677">Repeat</keyword>
<evidence type="ECO:0000256" key="1">
    <source>
        <dbReference type="ARBA" id="ARBA00022614"/>
    </source>
</evidence>
<dbReference type="Gene3D" id="1.10.8.430">
    <property type="entry name" value="Helical domain of apoptotic protease-activating factors"/>
    <property type="match status" value="1"/>
</dbReference>
<feature type="region of interest" description="Disordered" evidence="4">
    <location>
        <begin position="149"/>
        <end position="168"/>
    </location>
</feature>
<dbReference type="SUPFAM" id="SSF52058">
    <property type="entry name" value="L domain-like"/>
    <property type="match status" value="2"/>
</dbReference>
<dbReference type="Gramene" id="TraesARI7A03G03801000.1">
    <property type="protein sequence ID" value="TraesARI7A03G03801000.1"/>
    <property type="gene ID" value="TraesARI7A03G03801000"/>
</dbReference>
<sequence>MDTATLVAGGGGGRELQPRASGGSIEGEVEQLSTALGDGKSVPTEAEGNGIKIVQLRRLLEEEGRDVASRADALVSELQPWSSGGGIEGKVRQLHTAQEVFKLVLAEAEGKQIENVELARSLKKFRQMASRAGDLVGELEHYRIQEELEQEGHEDDDHEKDSRVDGSQSRLILENTESAEVFQVGQDTGEDCAFCTEDSSSAALQILPYVANSTVPASNTSLEPRLGISREINELIQACCKMAKILLEALVPAKLDDLSRIVQKNQSIGTNLRETSSFLTEPKVYGRDEDRDRIIRKLTSDESAGQDLSILCIIGYGGVGKTTLANVVFNDSAVSKHFPVRLWVYVSAHFDQAKIIRKMLESLTGNKHEDIKSLKDLQRTLESEVKSKRVLLILDDIWEDSQKEKWDDLLTPLQSNGVKGNKILVTTRKPSVEKFMRANAKINLEGLDPDDFWHLFTECVFGNENYKVPPKLQKIGKEILVKLKGNPLAAKSLGKVLRRDHNPDFWATILDNNEWKHRTDDYDIMPALMISYKYLPEHLQQCFSYCSLFPKYHRYEKKRLVNIWIAQDLVSSTDVRLEEVGGQFFHDLVEWGFFQKEFEFGDLHIMHDLIHDLAQKVSSDDTYTIENSEHKEAPWLVRHVSVITAREYTSQVDGTVLLNEPFVQEFANSFGKLKQSKLSTFMLFGPLDLAIGNTIRQEFSEVNSVRVLTLEMAVFDLDLVIVNISAFVNLRYLELSCFYKGPRLELPEAICSLSHLQVLDIMKNWGDSTVLPRGMNKLGKLRHFIARDELHAKIAGVGKMVSLQELKTFCVRKASEFSIIQLKRLNQLRESIRICNLKDVGSQEEAAEARICDKVHLTTLHLSWSGVNGQNVGFSSNCSILEDLQPHAGLVNLKIEAYRYPSPSWLSNNIHLTSLRSLHLDNCKKWCTIPEPKHLPLLRELDLRHMPRVREIVIGRLEILVLYYLPCLRRCAVLNEEQLSESLQVLKVENCDRLVEFPLPVLQDFQFTSLHRLVVHMYFCFRHTNIPQLLRMDSLKHVDLWLQPSCQEFQLRLGPSNALRMQIIGSHSQPVLRIEESLFGFDKLKNLVELEITTYPHLTYLPWEGLQHLTSLKRFKMIVCSKLFSNNVEFILPPSVEELEFHSCNITEQHLSQLLLNLPSLKKLVITNCEEVTSLPVGLFTDEHSQMPEGSWHIASNCLPSLERLQITFPEGSSVIAAMHFSNRKGFGRFVSLREVIIENCPTPLSTMVSGRASKVPPPSLVKLIVTDIEDSCLQFSQLSCLVELQVLRCSSLTSVNLDSCTALQDLKIEGCKLLSSIEGLQSCKTLRHLSIHGSEALLSLGASLSTLTTVSIEKNPNLACLDLHTCTALQKLRIEGCATMASFEGIKSLVGLKELRVENSPGFIRSWISAAAEVESEDSYFMGTLQVLDIDDISVLCMPICCQLTSLKTLTIDGARTVGVLTDDHEKALLLLTSLRHLELNNFKHLRSLPAEFQSLASLERFTLVNCERITSLPVGGLPASLKDMDLKGCSKELNASCIENYQARRLHLWVDGTAYE</sequence>
<name>A0A3B6RCV3_WHEAT</name>
<dbReference type="OrthoDB" id="1534087at2759"/>
<evidence type="ECO:0000313" key="9">
    <source>
        <dbReference type="Proteomes" id="UP000019116"/>
    </source>
</evidence>
<dbReference type="GO" id="GO:0043531">
    <property type="term" value="F:ADP binding"/>
    <property type="evidence" value="ECO:0007669"/>
    <property type="project" value="InterPro"/>
</dbReference>
<dbReference type="Gramene" id="TraesLAC7A03G03784690.1">
    <property type="protein sequence ID" value="TraesLAC7A03G03784690.1"/>
    <property type="gene ID" value="TraesLAC7A03G03784690"/>
</dbReference>
<feature type="region of interest" description="Disordered" evidence="4">
    <location>
        <begin position="1"/>
        <end position="44"/>
    </location>
</feature>
<dbReference type="EnsemblPlants" id="TraesCS7A02G095800.1">
    <property type="protein sequence ID" value="TraesCS7A02G095800.1"/>
    <property type="gene ID" value="TraesCS7A02G095800"/>
</dbReference>
<dbReference type="Gramene" id="TraesSTA7A03G03827610.2">
    <property type="protein sequence ID" value="TraesSTA7A03G03827610.2"/>
    <property type="gene ID" value="TraesSTA7A03G03827610"/>
</dbReference>
<accession>A0A3B6RCV3</accession>
<keyword evidence="9" id="KW-1185">Reference proteome</keyword>
<dbReference type="Gramene" id="TraesJUL7A03G03868800.2">
    <property type="protein sequence ID" value="TraesJUL7A03G03868800.2"/>
    <property type="gene ID" value="TraesJUL7A03G03868800"/>
</dbReference>
<dbReference type="InterPro" id="IPR002182">
    <property type="entry name" value="NB-ARC"/>
</dbReference>
<dbReference type="PANTHER" id="PTHR36766:SF70">
    <property type="entry name" value="DISEASE RESISTANCE PROTEIN RGA4"/>
    <property type="match status" value="1"/>
</dbReference>
<evidence type="ECO:0000313" key="8">
    <source>
        <dbReference type="EnsemblPlants" id="TraesCS7A02G095800.1"/>
    </source>
</evidence>
<dbReference type="Gramene" id="TraesCLE_scaffold_061357_01G000100.1">
    <property type="protein sequence ID" value="TraesCLE_scaffold_061357_01G000100.1"/>
    <property type="gene ID" value="TraesCLE_scaffold_061357_01G000100"/>
</dbReference>
<dbReference type="Gramene" id="TraesARI7A03G03801000.2">
    <property type="protein sequence ID" value="TraesARI7A03G03801000.2"/>
    <property type="gene ID" value="TraesARI7A03G03801000"/>
</dbReference>
<dbReference type="STRING" id="4565.A0A3B6RCV3"/>
<dbReference type="Gene3D" id="3.80.10.10">
    <property type="entry name" value="Ribonuclease Inhibitor"/>
    <property type="match status" value="4"/>
</dbReference>
<dbReference type="Gramene" id="TraesSYM7A03G03782960.2">
    <property type="protein sequence ID" value="TraesSYM7A03G03782960.2"/>
    <property type="gene ID" value="TraesSYM7A03G03782960"/>
</dbReference>
<dbReference type="PANTHER" id="PTHR36766">
    <property type="entry name" value="PLANT BROAD-SPECTRUM MILDEW RESISTANCE PROTEIN RPW8"/>
    <property type="match status" value="1"/>
</dbReference>
<dbReference type="Gramene" id="TraesLDM7A03G03839160.1">
    <property type="protein sequence ID" value="TraesLDM7A03G03839160.1"/>
    <property type="gene ID" value="TraesLDM7A03G03839160"/>
</dbReference>
<dbReference type="Gramene" id="TraesKAR7A01G0044510.1">
    <property type="protein sequence ID" value="cds.TraesKAR7A01G0044510.1"/>
    <property type="gene ID" value="TraesKAR7A01G0044510"/>
</dbReference>
<dbReference type="InterPro" id="IPR032675">
    <property type="entry name" value="LRR_dom_sf"/>
</dbReference>
<organism evidence="8">
    <name type="scientific">Triticum aestivum</name>
    <name type="common">Wheat</name>
    <dbReference type="NCBI Taxonomy" id="4565"/>
    <lineage>
        <taxon>Eukaryota</taxon>
        <taxon>Viridiplantae</taxon>
        <taxon>Streptophyta</taxon>
        <taxon>Embryophyta</taxon>
        <taxon>Tracheophyta</taxon>
        <taxon>Spermatophyta</taxon>
        <taxon>Magnoliopsida</taxon>
        <taxon>Liliopsida</taxon>
        <taxon>Poales</taxon>
        <taxon>Poaceae</taxon>
        <taxon>BOP clade</taxon>
        <taxon>Pooideae</taxon>
        <taxon>Triticodae</taxon>
        <taxon>Triticeae</taxon>
        <taxon>Triticinae</taxon>
        <taxon>Triticum</taxon>
    </lineage>
</organism>
<dbReference type="SMR" id="A0A3B6RCV3"/>
<evidence type="ECO:0000256" key="2">
    <source>
        <dbReference type="ARBA" id="ARBA00022737"/>
    </source>
</evidence>
<dbReference type="Gramene" id="TraesCS7A03G0225800.1">
    <property type="protein sequence ID" value="TraesCS7A03G0225800.1.CDS"/>
    <property type="gene ID" value="TraesCS7A03G0225800"/>
</dbReference>
<dbReference type="PRINTS" id="PR00364">
    <property type="entry name" value="DISEASERSIST"/>
</dbReference>
<dbReference type="OMA" id="SVITEWE"/>
<evidence type="ECO:0000256" key="3">
    <source>
        <dbReference type="ARBA" id="ARBA00022821"/>
    </source>
</evidence>
<dbReference type="Gramene" id="TraesJAG7A03G03816180.1">
    <property type="protein sequence ID" value="TraesJAG7A03G03816180.1"/>
    <property type="gene ID" value="TraesJAG7A03G03816180"/>
</dbReference>
<dbReference type="SUPFAM" id="SSF52047">
    <property type="entry name" value="RNI-like"/>
    <property type="match status" value="1"/>
</dbReference>
<dbReference type="InterPro" id="IPR056789">
    <property type="entry name" value="LRR_R13L1-DRL21"/>
</dbReference>
<dbReference type="Pfam" id="PF00931">
    <property type="entry name" value="NB-ARC"/>
    <property type="match status" value="1"/>
</dbReference>
<dbReference type="Pfam" id="PF25019">
    <property type="entry name" value="LRR_R13L1-DRL21"/>
    <property type="match status" value="1"/>
</dbReference>
<dbReference type="Pfam" id="PF23559">
    <property type="entry name" value="WHD_DRP"/>
    <property type="match status" value="1"/>
</dbReference>
<dbReference type="Gramene" id="TraesWEE_scaffold_071806_01G000100.1">
    <property type="protein sequence ID" value="TraesWEE_scaffold_071806_01G000100.1"/>
    <property type="gene ID" value="TraesWEE_scaffold_071806_01G000100"/>
</dbReference>
<dbReference type="Gramene" id="TraesJUL7A03G03868800.1">
    <property type="protein sequence ID" value="TraesJUL7A03G03868800.1"/>
    <property type="gene ID" value="TraesJUL7A03G03868800"/>
</dbReference>
<dbReference type="Gramene" id="TraesSTA7A03G03827610.1">
    <property type="protein sequence ID" value="TraesSTA7A03G03827610.1"/>
    <property type="gene ID" value="TraesSTA7A03G03827610"/>
</dbReference>
<dbReference type="Gramene" id="TraesNOR7A03G03875270.2">
    <property type="protein sequence ID" value="TraesNOR7A03G03875270.2"/>
    <property type="gene ID" value="TraesNOR7A03G03875270"/>
</dbReference>
<dbReference type="Gene3D" id="1.10.10.10">
    <property type="entry name" value="Winged helix-like DNA-binding domain superfamily/Winged helix DNA-binding domain"/>
    <property type="match status" value="1"/>
</dbReference>
<dbReference type="InterPro" id="IPR042197">
    <property type="entry name" value="Apaf_helical"/>
</dbReference>
<dbReference type="GO" id="GO:0006952">
    <property type="term" value="P:defense response"/>
    <property type="evidence" value="ECO:0007669"/>
    <property type="project" value="UniProtKB-KW"/>
</dbReference>
<dbReference type="InterPro" id="IPR036388">
    <property type="entry name" value="WH-like_DNA-bd_sf"/>
</dbReference>
<protein>
    <submittedName>
        <fullName evidence="8">Uncharacterized protein</fullName>
    </submittedName>
</protein>
<dbReference type="InterPro" id="IPR058922">
    <property type="entry name" value="WHD_DRP"/>
</dbReference>
<dbReference type="Gene3D" id="3.40.50.300">
    <property type="entry name" value="P-loop containing nucleotide triphosphate hydrolases"/>
    <property type="match status" value="1"/>
</dbReference>
<dbReference type="FunFam" id="3.40.50.300:FF:001091">
    <property type="entry name" value="Probable disease resistance protein At1g61300"/>
    <property type="match status" value="1"/>
</dbReference>
<reference evidence="8" key="2">
    <citation type="submission" date="2018-10" db="UniProtKB">
        <authorList>
            <consortium name="EnsemblPlants"/>
        </authorList>
    </citation>
    <scope>IDENTIFICATION</scope>
</reference>
<dbReference type="GeneID" id="123151585"/>
<feature type="domain" description="Disease resistance protein winged helix" evidence="6">
    <location>
        <begin position="548"/>
        <end position="614"/>
    </location>
</feature>
<keyword evidence="3" id="KW-0611">Plant defense</keyword>
<feature type="domain" description="NB-ARC" evidence="5">
    <location>
        <begin position="289"/>
        <end position="464"/>
    </location>
</feature>
<dbReference type="Proteomes" id="UP000019116">
    <property type="component" value="Chromosome 7A"/>
</dbReference>
<dbReference type="Gramene" id="TraesCAD_scaffold_092431_01G000200.1">
    <property type="protein sequence ID" value="TraesCAD_scaffold_092431_01G000200.1"/>
    <property type="gene ID" value="TraesCAD_scaffold_092431_01G000200"/>
</dbReference>
<feature type="domain" description="R13L1/DRL21-like LRR repeat region" evidence="7">
    <location>
        <begin position="820"/>
        <end position="946"/>
    </location>
</feature>
<dbReference type="InterPro" id="IPR027417">
    <property type="entry name" value="P-loop_NTPase"/>
</dbReference>
<feature type="compositionally biased region" description="Acidic residues" evidence="4">
    <location>
        <begin position="149"/>
        <end position="158"/>
    </location>
</feature>
<gene>
    <name evidence="8" type="primary">LOC123151585</name>
</gene>
<proteinExistence type="predicted"/>
<evidence type="ECO:0000259" key="6">
    <source>
        <dbReference type="Pfam" id="PF23559"/>
    </source>
</evidence>
<evidence type="ECO:0000256" key="4">
    <source>
        <dbReference type="SAM" id="MobiDB-lite"/>
    </source>
</evidence>
<dbReference type="Gramene" id="TraesLAC7A03G03784690.2">
    <property type="protein sequence ID" value="TraesLAC7A03G03784690.2"/>
    <property type="gene ID" value="TraesLAC7A03G03784690"/>
</dbReference>
<dbReference type="Gramene" id="TraesCS7A02G095800.1">
    <property type="protein sequence ID" value="TraesCS7A02G095800.1"/>
    <property type="gene ID" value="TraesCS7A02G095800"/>
</dbReference>
<evidence type="ECO:0000259" key="7">
    <source>
        <dbReference type="Pfam" id="PF25019"/>
    </source>
</evidence>
<dbReference type="Gramene" id="TraesNOR7A03G03875270.1">
    <property type="protein sequence ID" value="TraesNOR7A03G03875270.1"/>
    <property type="gene ID" value="TraesNOR7A03G03875270"/>
</dbReference>
<keyword evidence="1" id="KW-0433">Leucine-rich repeat</keyword>
<dbReference type="SUPFAM" id="SSF52540">
    <property type="entry name" value="P-loop containing nucleoside triphosphate hydrolases"/>
    <property type="match status" value="1"/>
</dbReference>
<reference evidence="8" key="1">
    <citation type="submission" date="2018-08" db="EMBL/GenBank/DDBJ databases">
        <authorList>
            <person name="Rossello M."/>
        </authorList>
    </citation>
    <scope>NUCLEOTIDE SEQUENCE [LARGE SCALE GENOMIC DNA]</scope>
    <source>
        <strain evidence="8">cv. Chinese Spring</strain>
    </source>
</reference>
<dbReference type="Gramene" id="TraesSYM7A03G03782960.1">
    <property type="protein sequence ID" value="TraesSYM7A03G03782960.1"/>
    <property type="gene ID" value="TraesSYM7A03G03782960"/>
</dbReference>